<sequence>MQSLGNHELTSRRSCGRARPWVQHIHFFSRPSTRLGRVVPQAAASNNGPSPSDTSPAARRDYSVSLFDALKFNGPAPELINGRLAMLGLLAGGWREAHGAGTLAQQAALLPPGEWLLLGVWVWASLVPVLKGAKMEAFGWFTPRAEITNGRAAMVGFAVLLWLEDKAGVPFF</sequence>
<keyword evidence="2" id="KW-1185">Reference proteome</keyword>
<dbReference type="SUPFAM" id="SSF103511">
    <property type="entry name" value="Chlorophyll a-b binding protein"/>
    <property type="match status" value="1"/>
</dbReference>
<dbReference type="GO" id="GO:0009507">
    <property type="term" value="C:chloroplast"/>
    <property type="evidence" value="ECO:0007669"/>
    <property type="project" value="UniProtKB-SubCell"/>
</dbReference>
<gene>
    <name evidence="1" type="ORF">Agub_g9691</name>
</gene>
<evidence type="ECO:0008006" key="3">
    <source>
        <dbReference type="Google" id="ProtNLM"/>
    </source>
</evidence>
<proteinExistence type="predicted"/>
<dbReference type="EMBL" id="BMAR01000020">
    <property type="protein sequence ID" value="GFR47881.1"/>
    <property type="molecule type" value="Genomic_DNA"/>
</dbReference>
<accession>A0AAD3DY18</accession>
<reference evidence="1 2" key="1">
    <citation type="journal article" date="2021" name="Sci. Rep.">
        <title>Genome sequencing of the multicellular alga Astrephomene provides insights into convergent evolution of germ-soma differentiation.</title>
        <authorList>
            <person name="Yamashita S."/>
            <person name="Yamamoto K."/>
            <person name="Matsuzaki R."/>
            <person name="Suzuki S."/>
            <person name="Yamaguchi H."/>
            <person name="Hirooka S."/>
            <person name="Minakuchi Y."/>
            <person name="Miyagishima S."/>
            <person name="Kawachi M."/>
            <person name="Toyoda A."/>
            <person name="Nozaki H."/>
        </authorList>
    </citation>
    <scope>NUCLEOTIDE SEQUENCE [LARGE SCALE GENOMIC DNA]</scope>
    <source>
        <strain evidence="1 2">NIES-4017</strain>
    </source>
</reference>
<protein>
    <recommendedName>
        <fullName evidence="3">Early light-induced protein</fullName>
    </recommendedName>
</protein>
<evidence type="ECO:0000313" key="2">
    <source>
        <dbReference type="Proteomes" id="UP001054857"/>
    </source>
</evidence>
<organism evidence="1 2">
    <name type="scientific">Astrephomene gubernaculifera</name>
    <dbReference type="NCBI Taxonomy" id="47775"/>
    <lineage>
        <taxon>Eukaryota</taxon>
        <taxon>Viridiplantae</taxon>
        <taxon>Chlorophyta</taxon>
        <taxon>core chlorophytes</taxon>
        <taxon>Chlorophyceae</taxon>
        <taxon>CS clade</taxon>
        <taxon>Chlamydomonadales</taxon>
        <taxon>Astrephomenaceae</taxon>
        <taxon>Astrephomene</taxon>
    </lineage>
</organism>
<dbReference type="Proteomes" id="UP001054857">
    <property type="component" value="Unassembled WGS sequence"/>
</dbReference>
<comment type="caution">
    <text evidence="1">The sequence shown here is derived from an EMBL/GenBank/DDBJ whole genome shotgun (WGS) entry which is preliminary data.</text>
</comment>
<name>A0AAD3DY18_9CHLO</name>
<dbReference type="AlphaFoldDB" id="A0AAD3DY18"/>
<evidence type="ECO:0000313" key="1">
    <source>
        <dbReference type="EMBL" id="GFR47881.1"/>
    </source>
</evidence>